<keyword evidence="1" id="KW-0732">Signal</keyword>
<evidence type="ECO:0000256" key="1">
    <source>
        <dbReference type="SAM" id="SignalP"/>
    </source>
</evidence>
<organism evidence="3 4">
    <name type="scientific">Candidatus Caccoplasma merdipullorum</name>
    <dbReference type="NCBI Taxonomy" id="2840718"/>
    <lineage>
        <taxon>Bacteria</taxon>
        <taxon>Pseudomonadati</taxon>
        <taxon>Bacteroidota</taxon>
        <taxon>Bacteroidia</taxon>
        <taxon>Bacteroidales</taxon>
        <taxon>Bacteroidaceae</taxon>
        <taxon>Bacteroidaceae incertae sedis</taxon>
        <taxon>Candidatus Caccoplasma</taxon>
    </lineage>
</organism>
<proteinExistence type="predicted"/>
<evidence type="ECO:0000313" key="4">
    <source>
        <dbReference type="Proteomes" id="UP000823636"/>
    </source>
</evidence>
<dbReference type="AlphaFoldDB" id="A0A9D9H8Q5"/>
<dbReference type="PROSITE" id="PS51257">
    <property type="entry name" value="PROKAR_LIPOPROTEIN"/>
    <property type="match status" value="1"/>
</dbReference>
<dbReference type="SMART" id="SM00245">
    <property type="entry name" value="TSPc"/>
    <property type="match status" value="1"/>
</dbReference>
<dbReference type="InterPro" id="IPR028204">
    <property type="entry name" value="Tricorn_C1"/>
</dbReference>
<dbReference type="Gene3D" id="3.30.750.44">
    <property type="match status" value="1"/>
</dbReference>
<reference evidence="3" key="1">
    <citation type="submission" date="2020-10" db="EMBL/GenBank/DDBJ databases">
        <authorList>
            <person name="Gilroy R."/>
        </authorList>
    </citation>
    <scope>NUCLEOTIDE SEQUENCE</scope>
    <source>
        <strain evidence="3">G3-4614</strain>
    </source>
</reference>
<dbReference type="CDD" id="cd07563">
    <property type="entry name" value="Peptidase_S41_IRBP"/>
    <property type="match status" value="1"/>
</dbReference>
<gene>
    <name evidence="3" type="ORF">IAC54_08780</name>
</gene>
<name>A0A9D9H8Q5_9BACT</name>
<feature type="domain" description="Tail specific protease" evidence="2">
    <location>
        <begin position="113"/>
        <end position="318"/>
    </location>
</feature>
<dbReference type="PANTHER" id="PTHR11261:SF3">
    <property type="entry name" value="RETINOL-BINDING PROTEIN 3"/>
    <property type="match status" value="1"/>
</dbReference>
<dbReference type="EMBL" id="JADIMW010000087">
    <property type="protein sequence ID" value="MBO8438968.1"/>
    <property type="molecule type" value="Genomic_DNA"/>
</dbReference>
<reference evidence="3" key="2">
    <citation type="journal article" date="2021" name="PeerJ">
        <title>Extensive microbial diversity within the chicken gut microbiome revealed by metagenomics and culture.</title>
        <authorList>
            <person name="Gilroy R."/>
            <person name="Ravi A."/>
            <person name="Getino M."/>
            <person name="Pursley I."/>
            <person name="Horton D.L."/>
            <person name="Alikhan N.F."/>
            <person name="Baker D."/>
            <person name="Gharbi K."/>
            <person name="Hall N."/>
            <person name="Watson M."/>
            <person name="Adriaenssens E.M."/>
            <person name="Foster-Nyarko E."/>
            <person name="Jarju S."/>
            <person name="Secka A."/>
            <person name="Antonio M."/>
            <person name="Oren A."/>
            <person name="Chaudhuri R.R."/>
            <person name="La Ragione R."/>
            <person name="Hildebrand F."/>
            <person name="Pallen M.J."/>
        </authorList>
    </citation>
    <scope>NUCLEOTIDE SEQUENCE</scope>
    <source>
        <strain evidence="3">G3-4614</strain>
    </source>
</reference>
<sequence>MNGLSKHIISALALFVLVSFSGCIDDDGFNDSPVGNFDALWSVMNQRYCFFSYKDVDWDEVYSRYRPLVNDNTGEYELFDIMSAMLNELKDGHVNLVSTFNQSRYWEWFEAYPQNFSEEIVKRYYLKQPDYKIAGGFDYRILEGTQIGYMYFGNFSSAVNDGNLNEILLSFVGCKGIIIDVRDNGGGLLTNVDKIVSRFITGDMVYAYIRHKLSPAHDDFSDYYPMSIKAAPDGYVKYYGPIAVLTNRSCYSATNSFVAAMKLLPQVAVFGDKTGGGSGLPFSSQLPNGWNVRFSASPMSDTDYKDIEGGIEPTFKVDMEPIEAGLTRDNIIDAAVDWINSGALR</sequence>
<dbReference type="Pfam" id="PF14684">
    <property type="entry name" value="Tricorn_C1"/>
    <property type="match status" value="1"/>
</dbReference>
<accession>A0A9D9H8Q5</accession>
<dbReference type="Proteomes" id="UP000823636">
    <property type="component" value="Unassembled WGS sequence"/>
</dbReference>
<feature type="signal peptide" evidence="1">
    <location>
        <begin position="1"/>
        <end position="21"/>
    </location>
</feature>
<dbReference type="InterPro" id="IPR005151">
    <property type="entry name" value="Tail-specific_protease"/>
</dbReference>
<dbReference type="SUPFAM" id="SSF52096">
    <property type="entry name" value="ClpP/crotonase"/>
    <property type="match status" value="1"/>
</dbReference>
<dbReference type="PANTHER" id="PTHR11261">
    <property type="entry name" value="INTERPHOTORECEPTOR RETINOID-BINDING PROTEIN"/>
    <property type="match status" value="1"/>
</dbReference>
<dbReference type="GO" id="GO:0008236">
    <property type="term" value="F:serine-type peptidase activity"/>
    <property type="evidence" value="ECO:0007669"/>
    <property type="project" value="InterPro"/>
</dbReference>
<evidence type="ECO:0000259" key="2">
    <source>
        <dbReference type="SMART" id="SM00245"/>
    </source>
</evidence>
<dbReference type="Gene3D" id="3.90.226.10">
    <property type="entry name" value="2-enoyl-CoA Hydratase, Chain A, domain 1"/>
    <property type="match status" value="1"/>
</dbReference>
<protein>
    <submittedName>
        <fullName evidence="3">S41 family peptidase</fullName>
    </submittedName>
</protein>
<comment type="caution">
    <text evidence="3">The sequence shown here is derived from an EMBL/GenBank/DDBJ whole genome shotgun (WGS) entry which is preliminary data.</text>
</comment>
<dbReference type="InterPro" id="IPR029045">
    <property type="entry name" value="ClpP/crotonase-like_dom_sf"/>
</dbReference>
<evidence type="ECO:0000313" key="3">
    <source>
        <dbReference type="EMBL" id="MBO8438968.1"/>
    </source>
</evidence>
<feature type="chain" id="PRO_5039194312" evidence="1">
    <location>
        <begin position="22"/>
        <end position="345"/>
    </location>
</feature>
<dbReference type="Pfam" id="PF03572">
    <property type="entry name" value="Peptidase_S41"/>
    <property type="match status" value="1"/>
</dbReference>
<dbReference type="GO" id="GO:0006508">
    <property type="term" value="P:proteolysis"/>
    <property type="evidence" value="ECO:0007669"/>
    <property type="project" value="InterPro"/>
</dbReference>